<keyword evidence="2" id="KW-1185">Reference proteome</keyword>
<dbReference type="PANTHER" id="PTHR34817:SF2">
    <property type="entry name" value="NUCLEOTIDYLTRANSFERASE"/>
    <property type="match status" value="1"/>
</dbReference>
<dbReference type="EMBL" id="CP150096">
    <property type="protein sequence ID" value="WZN45491.1"/>
    <property type="molecule type" value="Genomic_DNA"/>
</dbReference>
<accession>A0ABZ2Z4B3</accession>
<protein>
    <submittedName>
        <fullName evidence="1">Nucleotidyltransferase domain-containing protein</fullName>
    </submittedName>
</protein>
<evidence type="ECO:0000313" key="1">
    <source>
        <dbReference type="EMBL" id="WZN45491.1"/>
    </source>
</evidence>
<reference evidence="1 2" key="1">
    <citation type="submission" date="2024-03" db="EMBL/GenBank/DDBJ databases">
        <title>Chitinophaga caseinilytica sp. nov., a casein hydrolysing bacterium isolated from forest soil.</title>
        <authorList>
            <person name="Lee D.S."/>
            <person name="Han D.M."/>
            <person name="Baek J.H."/>
            <person name="Choi D.G."/>
            <person name="Jeon J.H."/>
            <person name="Jeon C.O."/>
        </authorList>
    </citation>
    <scope>NUCLEOTIDE SEQUENCE [LARGE SCALE GENOMIC DNA]</scope>
    <source>
        <strain evidence="1 2">KACC 19118</strain>
    </source>
</reference>
<gene>
    <name evidence="1" type="ORF">WJU22_21570</name>
</gene>
<proteinExistence type="predicted"/>
<dbReference type="Proteomes" id="UP001449657">
    <property type="component" value="Chromosome"/>
</dbReference>
<organism evidence="1 2">
    <name type="scientific">Chitinophaga caseinilytica</name>
    <dbReference type="NCBI Taxonomy" id="2267521"/>
    <lineage>
        <taxon>Bacteria</taxon>
        <taxon>Pseudomonadati</taxon>
        <taxon>Bacteroidota</taxon>
        <taxon>Chitinophagia</taxon>
        <taxon>Chitinophagales</taxon>
        <taxon>Chitinophagaceae</taxon>
        <taxon>Chitinophaga</taxon>
    </lineage>
</organism>
<dbReference type="RefSeq" id="WP_341840243.1">
    <property type="nucleotide sequence ID" value="NZ_CP149792.1"/>
</dbReference>
<sequence>MLDIAYLKANGLVLFEALSGSRAYGLDTPSSDTDVKGVFFLPRHMFFSGEYVPQVANASNDVVYYELGRFVELLCKNNPNMLELLCTPAPAVNFRHPLMDAFPVEMFLSKLAEETFAGYAWSQIGKAKGLNKKINNPEPETRKTPMDCCYVTAGGKTVSLAAWLRATRRRPEYCGLTAMPHTKGLYALYYDEAAGYRGIVSGADSDDVHCSPVAKGTAPEAYLFFNQEAYSAHCRSYAAYWKWVGERNEARFTGNQAHGKGFDAKNMMHTTRLLRMAHELFTEGELRVWRRDREELLAIKRGERDYDDLLRDAETLMAAIASAARKSPLPDKPDPGAARNALAAVREKLYYPAVL</sequence>
<dbReference type="PANTHER" id="PTHR34817">
    <property type="entry name" value="NUCLEOTIDYLTRANSFERASE"/>
    <property type="match status" value="1"/>
</dbReference>
<name>A0ABZ2Z4B3_9BACT</name>
<dbReference type="InterPro" id="IPR018775">
    <property type="entry name" value="RlaP"/>
</dbReference>
<dbReference type="Pfam" id="PF10127">
    <property type="entry name" value="RlaP"/>
    <property type="match status" value="1"/>
</dbReference>
<evidence type="ECO:0000313" key="2">
    <source>
        <dbReference type="Proteomes" id="UP001449657"/>
    </source>
</evidence>